<accession>A0AC60P3P0</accession>
<dbReference type="EMBL" id="JABSTQ010011215">
    <property type="protein sequence ID" value="KAG0414000.1"/>
    <property type="molecule type" value="Genomic_DNA"/>
</dbReference>
<proteinExistence type="predicted"/>
<evidence type="ECO:0000313" key="1">
    <source>
        <dbReference type="EMBL" id="KAG0414000.1"/>
    </source>
</evidence>
<reference evidence="1 2" key="1">
    <citation type="journal article" date="2020" name="Cell">
        <title>Large-Scale Comparative Analyses of Tick Genomes Elucidate Their Genetic Diversity and Vector Capacities.</title>
        <authorList>
            <consortium name="Tick Genome and Microbiome Consortium (TIGMIC)"/>
            <person name="Jia N."/>
            <person name="Wang J."/>
            <person name="Shi W."/>
            <person name="Du L."/>
            <person name="Sun Y."/>
            <person name="Zhan W."/>
            <person name="Jiang J.F."/>
            <person name="Wang Q."/>
            <person name="Zhang B."/>
            <person name="Ji P."/>
            <person name="Bell-Sakyi L."/>
            <person name="Cui X.M."/>
            <person name="Yuan T.T."/>
            <person name="Jiang B.G."/>
            <person name="Yang W.F."/>
            <person name="Lam T.T."/>
            <person name="Chang Q.C."/>
            <person name="Ding S.J."/>
            <person name="Wang X.J."/>
            <person name="Zhu J.G."/>
            <person name="Ruan X.D."/>
            <person name="Zhao L."/>
            <person name="Wei J.T."/>
            <person name="Ye R.Z."/>
            <person name="Que T.C."/>
            <person name="Du C.H."/>
            <person name="Zhou Y.H."/>
            <person name="Cheng J.X."/>
            <person name="Dai P.F."/>
            <person name="Guo W.B."/>
            <person name="Han X.H."/>
            <person name="Huang E.J."/>
            <person name="Li L.F."/>
            <person name="Wei W."/>
            <person name="Gao Y.C."/>
            <person name="Liu J.Z."/>
            <person name="Shao H.Z."/>
            <person name="Wang X."/>
            <person name="Wang C.C."/>
            <person name="Yang T.C."/>
            <person name="Huo Q.B."/>
            <person name="Li W."/>
            <person name="Chen H.Y."/>
            <person name="Chen S.E."/>
            <person name="Zhou L.G."/>
            <person name="Ni X.B."/>
            <person name="Tian J.H."/>
            <person name="Sheng Y."/>
            <person name="Liu T."/>
            <person name="Pan Y.S."/>
            <person name="Xia L.Y."/>
            <person name="Li J."/>
            <person name="Zhao F."/>
            <person name="Cao W.C."/>
        </authorList>
    </citation>
    <scope>NUCLEOTIDE SEQUENCE [LARGE SCALE GENOMIC DNA]</scope>
    <source>
        <strain evidence="1">Iper-2018</strain>
    </source>
</reference>
<name>A0AC60P3P0_IXOPE</name>
<evidence type="ECO:0000313" key="2">
    <source>
        <dbReference type="Proteomes" id="UP000805193"/>
    </source>
</evidence>
<sequence length="163" mass="17520">MSVPLAVPRRDAGRERTHKSKRNSILTPSPVVEARTHSQREGLGAPSLARARWPRCPIRRVQPTPPPPDHGNPPAWDARSRGPSPSAAAPLCGQVGRPHRKSFALKPVAPTQQQDFDEHGIDPTVSQLATLVVSSTPRGTPSAAAGAVRLRDLWPLESVPAMV</sequence>
<keyword evidence="2" id="KW-1185">Reference proteome</keyword>
<gene>
    <name evidence="1" type="ORF">HPB47_008865</name>
</gene>
<dbReference type="Proteomes" id="UP000805193">
    <property type="component" value="Unassembled WGS sequence"/>
</dbReference>
<protein>
    <submittedName>
        <fullName evidence="1">Uncharacterized protein</fullName>
    </submittedName>
</protein>
<organism evidence="1 2">
    <name type="scientific">Ixodes persulcatus</name>
    <name type="common">Taiga tick</name>
    <dbReference type="NCBI Taxonomy" id="34615"/>
    <lineage>
        <taxon>Eukaryota</taxon>
        <taxon>Metazoa</taxon>
        <taxon>Ecdysozoa</taxon>
        <taxon>Arthropoda</taxon>
        <taxon>Chelicerata</taxon>
        <taxon>Arachnida</taxon>
        <taxon>Acari</taxon>
        <taxon>Parasitiformes</taxon>
        <taxon>Ixodida</taxon>
        <taxon>Ixodoidea</taxon>
        <taxon>Ixodidae</taxon>
        <taxon>Ixodinae</taxon>
        <taxon>Ixodes</taxon>
    </lineage>
</organism>
<comment type="caution">
    <text evidence="1">The sequence shown here is derived from an EMBL/GenBank/DDBJ whole genome shotgun (WGS) entry which is preliminary data.</text>
</comment>